<keyword evidence="8" id="KW-1185">Reference proteome</keyword>
<evidence type="ECO:0000259" key="6">
    <source>
        <dbReference type="PROSITE" id="PS51285"/>
    </source>
</evidence>
<keyword evidence="4" id="KW-0418">Kinase</keyword>
<reference evidence="7" key="2">
    <citation type="submission" date="2025-09" db="UniProtKB">
        <authorList>
            <consortium name="Ensembl"/>
        </authorList>
    </citation>
    <scope>IDENTIFICATION</scope>
</reference>
<keyword evidence="3" id="KW-0547">Nucleotide-binding</keyword>
<dbReference type="SMART" id="SM00133">
    <property type="entry name" value="S_TK_X"/>
    <property type="match status" value="1"/>
</dbReference>
<evidence type="ECO:0000256" key="3">
    <source>
        <dbReference type="ARBA" id="ARBA00022741"/>
    </source>
</evidence>
<dbReference type="InterPro" id="IPR017892">
    <property type="entry name" value="Pkinase_C"/>
</dbReference>
<name>A0A8C5Z351_MARMA</name>
<protein>
    <recommendedName>
        <fullName evidence="6">AGC-kinase C-terminal domain-containing protein</fullName>
    </recommendedName>
</protein>
<evidence type="ECO:0000256" key="1">
    <source>
        <dbReference type="ARBA" id="ARBA00022527"/>
    </source>
</evidence>
<dbReference type="Pfam" id="PF00433">
    <property type="entry name" value="Pkinase_C"/>
    <property type="match status" value="1"/>
</dbReference>
<dbReference type="Proteomes" id="UP000694407">
    <property type="component" value="Unplaced"/>
</dbReference>
<evidence type="ECO:0000313" key="7">
    <source>
        <dbReference type="Ensembl" id="ENSMMMP00000008464.1"/>
    </source>
</evidence>
<keyword evidence="5" id="KW-0067">ATP-binding</keyword>
<evidence type="ECO:0000256" key="4">
    <source>
        <dbReference type="ARBA" id="ARBA00022777"/>
    </source>
</evidence>
<dbReference type="Gene3D" id="3.30.200.20">
    <property type="entry name" value="Phosphorylase Kinase, domain 1"/>
    <property type="match status" value="1"/>
</dbReference>
<reference evidence="7" key="1">
    <citation type="submission" date="2025-08" db="UniProtKB">
        <authorList>
            <consortium name="Ensembl"/>
        </authorList>
    </citation>
    <scope>IDENTIFICATION</scope>
</reference>
<dbReference type="InterPro" id="IPR000961">
    <property type="entry name" value="AGC-kinase_C"/>
</dbReference>
<accession>A0A8C5Z351</accession>
<keyword evidence="1" id="KW-0723">Serine/threonine-protein kinase</keyword>
<sequence>MEEPFFRNINFDDILNLRVKPPYIPEIKSPEDTSYFEQEFTSAPPTLTPLPSVLTTSQQEEFRGFSFIFCYIN</sequence>
<dbReference type="Gene3D" id="1.10.510.10">
    <property type="entry name" value="Transferase(Phosphotransferase) domain 1"/>
    <property type="match status" value="1"/>
</dbReference>
<dbReference type="GeneTree" id="ENSGT00940000168328"/>
<keyword evidence="2" id="KW-0808">Transferase</keyword>
<dbReference type="GO" id="GO:0004674">
    <property type="term" value="F:protein serine/threonine kinase activity"/>
    <property type="evidence" value="ECO:0007669"/>
    <property type="project" value="UniProtKB-KW"/>
</dbReference>
<dbReference type="Ensembl" id="ENSMMMT00000009655.1">
    <property type="protein sequence ID" value="ENSMMMP00000008464.1"/>
    <property type="gene ID" value="ENSMMMG00000007566.1"/>
</dbReference>
<evidence type="ECO:0000256" key="5">
    <source>
        <dbReference type="ARBA" id="ARBA00022840"/>
    </source>
</evidence>
<evidence type="ECO:0000313" key="8">
    <source>
        <dbReference type="Proteomes" id="UP000694407"/>
    </source>
</evidence>
<dbReference type="PROSITE" id="PS51285">
    <property type="entry name" value="AGC_KINASE_CTER"/>
    <property type="match status" value="1"/>
</dbReference>
<evidence type="ECO:0000256" key="2">
    <source>
        <dbReference type="ARBA" id="ARBA00022679"/>
    </source>
</evidence>
<organism evidence="7 8">
    <name type="scientific">Marmota marmota marmota</name>
    <name type="common">Alpine marmot</name>
    <dbReference type="NCBI Taxonomy" id="9994"/>
    <lineage>
        <taxon>Eukaryota</taxon>
        <taxon>Metazoa</taxon>
        <taxon>Chordata</taxon>
        <taxon>Craniata</taxon>
        <taxon>Vertebrata</taxon>
        <taxon>Euteleostomi</taxon>
        <taxon>Mammalia</taxon>
        <taxon>Eutheria</taxon>
        <taxon>Euarchontoglires</taxon>
        <taxon>Glires</taxon>
        <taxon>Rodentia</taxon>
        <taxon>Sciuromorpha</taxon>
        <taxon>Sciuridae</taxon>
        <taxon>Xerinae</taxon>
        <taxon>Marmotini</taxon>
        <taxon>Marmota</taxon>
    </lineage>
</organism>
<feature type="domain" description="AGC-kinase C-terminal" evidence="6">
    <location>
        <begin position="7"/>
        <end position="73"/>
    </location>
</feature>
<dbReference type="GO" id="GO:0005524">
    <property type="term" value="F:ATP binding"/>
    <property type="evidence" value="ECO:0007669"/>
    <property type="project" value="UniProtKB-KW"/>
</dbReference>
<dbReference type="AlphaFoldDB" id="A0A8C5Z351"/>
<proteinExistence type="predicted"/>